<protein>
    <submittedName>
        <fullName evidence="5">DUF3668 domain-containing protein</fullName>
    </submittedName>
</protein>
<keyword evidence="1" id="KW-0175">Coiled coil</keyword>
<evidence type="ECO:0000313" key="5">
    <source>
        <dbReference type="WBParaSite" id="HPLM_0001501801-mRNA-1"/>
    </source>
</evidence>
<dbReference type="WBParaSite" id="HPLM_0001501801-mRNA-1">
    <property type="protein sequence ID" value="HPLM_0001501801-mRNA-1"/>
    <property type="gene ID" value="HPLM_0001501801"/>
</dbReference>
<feature type="coiled-coil region" evidence="1">
    <location>
        <begin position="246"/>
        <end position="350"/>
    </location>
</feature>
<sequence length="663" mass="76123">MAEQVFRSIAAEAKQIPTWDIESILTRAVYRALSDGGNQLVNVEYSKYPASIDKSRITTDAQLQLRLIAERLCTRVERRYEKRLLQQREKDRVDTDRKLADIRAEYAEQMEMRRRELERHKARLEEQFAEKDRALRHKIELQLAEKENILEITRKSLEIRLAELAMNKEHLDRAKAEFQAKFASDVELLNKEWAKLSGKQEELKEFYRQEFETEQLGLVEKSAELEKVNAALKKKLSDSSTEIYQLRSQLTKMTSLEEDLKTANDRLHKEMGERHRLSRCSYEVERLRDENAYLKEELDELKSTVREIRGKSSVVPVANKSNEEALVVKINELKNIIRVMNDKIASLTSERDYLRKMLRDTRKEVASDSMIRFRDAVTAGGSKNSRLLHRLRDTDSSEDTSVSSSSADVGSSSLQNLKKRFNTLEELAKTLNTTIDCVAAARSTHSQVPISPDLFVVRVELYISEGYDDFCRSLKQNLDNHSSPKKAMEKEARGNEAISSRGPINISQSESYTDKRDDGMGPSSSSIQKPVSFFPTRETRSTQGLASEGNPSQPNTSTEAAAVPSNGIGSFAERLKARNEAKRTLVFQTPPEKVSLMIKLFNQRLRSFRSLRQQTNFEKISAIEELPSDYDRNCFILFQNLEMGFRLAICFKKRVCKLINSVF</sequence>
<dbReference type="STRING" id="6290.A0A0N4WTT5"/>
<dbReference type="EMBL" id="UZAF01018796">
    <property type="protein sequence ID" value="VDO55044.1"/>
    <property type="molecule type" value="Genomic_DNA"/>
</dbReference>
<reference evidence="5" key="1">
    <citation type="submission" date="2017-02" db="UniProtKB">
        <authorList>
            <consortium name="WormBaseParasite"/>
        </authorList>
    </citation>
    <scope>IDENTIFICATION</scope>
</reference>
<evidence type="ECO:0000256" key="2">
    <source>
        <dbReference type="SAM" id="MobiDB-lite"/>
    </source>
</evidence>
<evidence type="ECO:0000313" key="3">
    <source>
        <dbReference type="EMBL" id="VDO55044.1"/>
    </source>
</evidence>
<feature type="coiled-coil region" evidence="1">
    <location>
        <begin position="103"/>
        <end position="181"/>
    </location>
</feature>
<name>A0A0N4WTT5_HAEPC</name>
<keyword evidence="4" id="KW-1185">Reference proteome</keyword>
<accession>A0A0N4WTT5</accession>
<dbReference type="OrthoDB" id="5824032at2759"/>
<dbReference type="OMA" id="VMAEYMK"/>
<feature type="compositionally biased region" description="Low complexity" evidence="2">
    <location>
        <begin position="399"/>
        <end position="410"/>
    </location>
</feature>
<evidence type="ECO:0000313" key="4">
    <source>
        <dbReference type="Proteomes" id="UP000268014"/>
    </source>
</evidence>
<gene>
    <name evidence="3" type="ORF">HPLM_LOCUS15010</name>
</gene>
<organism evidence="5">
    <name type="scientific">Haemonchus placei</name>
    <name type="common">Barber's pole worm</name>
    <dbReference type="NCBI Taxonomy" id="6290"/>
    <lineage>
        <taxon>Eukaryota</taxon>
        <taxon>Metazoa</taxon>
        <taxon>Ecdysozoa</taxon>
        <taxon>Nematoda</taxon>
        <taxon>Chromadorea</taxon>
        <taxon>Rhabditida</taxon>
        <taxon>Rhabditina</taxon>
        <taxon>Rhabditomorpha</taxon>
        <taxon>Strongyloidea</taxon>
        <taxon>Trichostrongylidae</taxon>
        <taxon>Haemonchus</taxon>
    </lineage>
</organism>
<feature type="region of interest" description="Disordered" evidence="2">
    <location>
        <begin position="478"/>
        <end position="564"/>
    </location>
</feature>
<evidence type="ECO:0000256" key="1">
    <source>
        <dbReference type="SAM" id="Coils"/>
    </source>
</evidence>
<reference evidence="3 4" key="2">
    <citation type="submission" date="2018-11" db="EMBL/GenBank/DDBJ databases">
        <authorList>
            <consortium name="Pathogen Informatics"/>
        </authorList>
    </citation>
    <scope>NUCLEOTIDE SEQUENCE [LARGE SCALE GENOMIC DNA]</scope>
    <source>
        <strain evidence="3 4">MHpl1</strain>
    </source>
</reference>
<dbReference type="Proteomes" id="UP000268014">
    <property type="component" value="Unassembled WGS sequence"/>
</dbReference>
<proteinExistence type="predicted"/>
<feature type="region of interest" description="Disordered" evidence="2">
    <location>
        <begin position="386"/>
        <end position="410"/>
    </location>
</feature>
<feature type="compositionally biased region" description="Polar residues" evidence="2">
    <location>
        <begin position="541"/>
        <end position="559"/>
    </location>
</feature>
<dbReference type="AlphaFoldDB" id="A0A0N4WTT5"/>